<sequence length="241" mass="28076">MTNLRLLPMGHQPKVWMPTLSISYNNFSNSSSSNNNKKVEHITTQLRLQLQDTLCKRTTRRRHEHYSVTEVNVRRWRKIFPKLQNCNSTRQAFRGPTKGRHEELEEKVTQFVREKRNEGIKFDKKLLDFDYGSEDDDDPTSPKQAPPPTHHQASQQATTRTGTPRMDTQRMGTPRNDTPRMDTPRMDTPKTERSTAVVWYSDMFERALRTDLWERLVSAHCTIKQVDLGVLSNMMVGLCSD</sequence>
<feature type="compositionally biased region" description="Polar residues" evidence="1">
    <location>
        <begin position="151"/>
        <end position="162"/>
    </location>
</feature>
<accession>A0A7R9JU95</accession>
<gene>
    <name evidence="2" type="ORF">TGEB3V08_LOCUS3551</name>
</gene>
<reference evidence="2" key="1">
    <citation type="submission" date="2020-11" db="EMBL/GenBank/DDBJ databases">
        <authorList>
            <person name="Tran Van P."/>
        </authorList>
    </citation>
    <scope>NUCLEOTIDE SEQUENCE</scope>
</reference>
<name>A0A7R9JU95_TIMGE</name>
<organism evidence="2">
    <name type="scientific">Timema genevievae</name>
    <name type="common">Walking stick</name>
    <dbReference type="NCBI Taxonomy" id="629358"/>
    <lineage>
        <taxon>Eukaryota</taxon>
        <taxon>Metazoa</taxon>
        <taxon>Ecdysozoa</taxon>
        <taxon>Arthropoda</taxon>
        <taxon>Hexapoda</taxon>
        <taxon>Insecta</taxon>
        <taxon>Pterygota</taxon>
        <taxon>Neoptera</taxon>
        <taxon>Polyneoptera</taxon>
        <taxon>Phasmatodea</taxon>
        <taxon>Timematodea</taxon>
        <taxon>Timematoidea</taxon>
        <taxon>Timematidae</taxon>
        <taxon>Timema</taxon>
    </lineage>
</organism>
<protein>
    <submittedName>
        <fullName evidence="2">Uncharacterized protein</fullName>
    </submittedName>
</protein>
<dbReference type="EMBL" id="OE840135">
    <property type="protein sequence ID" value="CAD7589625.1"/>
    <property type="molecule type" value="Genomic_DNA"/>
</dbReference>
<proteinExistence type="predicted"/>
<dbReference type="AlphaFoldDB" id="A0A7R9JU95"/>
<evidence type="ECO:0000313" key="2">
    <source>
        <dbReference type="EMBL" id="CAD7589625.1"/>
    </source>
</evidence>
<feature type="region of interest" description="Disordered" evidence="1">
    <location>
        <begin position="131"/>
        <end position="193"/>
    </location>
</feature>
<evidence type="ECO:0000256" key="1">
    <source>
        <dbReference type="SAM" id="MobiDB-lite"/>
    </source>
</evidence>
<feature type="compositionally biased region" description="Basic and acidic residues" evidence="1">
    <location>
        <begin position="177"/>
        <end position="193"/>
    </location>
</feature>